<keyword evidence="6" id="KW-0119">Carbohydrate metabolism</keyword>
<proteinExistence type="inferred from homology"/>
<evidence type="ECO:0000256" key="9">
    <source>
        <dbReference type="RuleBase" id="RU361175"/>
    </source>
</evidence>
<evidence type="ECO:0000313" key="10">
    <source>
        <dbReference type="EMBL" id="MDR6270285.1"/>
    </source>
</evidence>
<reference evidence="10 11" key="1">
    <citation type="submission" date="2023-07" db="EMBL/GenBank/DDBJ databases">
        <title>Sequencing the genomes of 1000 actinobacteria strains.</title>
        <authorList>
            <person name="Klenk H.-P."/>
        </authorList>
    </citation>
    <scope>NUCLEOTIDE SEQUENCE [LARGE SCALE GENOMIC DNA]</scope>
    <source>
        <strain evidence="10 11">DSM 14555</strain>
    </source>
</reference>
<dbReference type="Proteomes" id="UP001185069">
    <property type="component" value="Unassembled WGS sequence"/>
</dbReference>
<organism evidence="10 11">
    <name type="scientific">Arthrobacter russicus</name>
    <dbReference type="NCBI Taxonomy" id="172040"/>
    <lineage>
        <taxon>Bacteria</taxon>
        <taxon>Bacillati</taxon>
        <taxon>Actinomycetota</taxon>
        <taxon>Actinomycetes</taxon>
        <taxon>Micrococcales</taxon>
        <taxon>Micrococcaceae</taxon>
        <taxon>Arthrobacter</taxon>
    </lineage>
</organism>
<keyword evidence="7 9" id="KW-0326">Glycosidase</keyword>
<comment type="catalytic activity">
    <reaction evidence="1 9">
        <text>Hydrolysis of terminal, non-reducing beta-D-glucosyl residues with release of beta-D-glucose.</text>
        <dbReference type="EC" id="3.2.1.21"/>
    </reaction>
</comment>
<dbReference type="EMBL" id="JAVDQF010000001">
    <property type="protein sequence ID" value="MDR6270285.1"/>
    <property type="molecule type" value="Genomic_DNA"/>
</dbReference>
<evidence type="ECO:0000256" key="2">
    <source>
        <dbReference type="ARBA" id="ARBA00010838"/>
    </source>
</evidence>
<keyword evidence="8" id="KW-0624">Polysaccharide degradation</keyword>
<dbReference type="EC" id="3.2.1.21" evidence="3 9"/>
<accession>A0ABU1JD13</accession>
<dbReference type="Gene3D" id="3.20.20.80">
    <property type="entry name" value="Glycosidases"/>
    <property type="match status" value="1"/>
</dbReference>
<dbReference type="PRINTS" id="PR00131">
    <property type="entry name" value="GLHYDRLASE1"/>
</dbReference>
<comment type="caution">
    <text evidence="10">The sequence shown here is derived from an EMBL/GenBank/DDBJ whole genome shotgun (WGS) entry which is preliminary data.</text>
</comment>
<dbReference type="RefSeq" id="WP_309799258.1">
    <property type="nucleotide sequence ID" value="NZ_BAAAHY010000005.1"/>
</dbReference>
<dbReference type="GO" id="GO:0008422">
    <property type="term" value="F:beta-glucosidase activity"/>
    <property type="evidence" value="ECO:0007669"/>
    <property type="project" value="UniProtKB-EC"/>
</dbReference>
<name>A0ABU1JD13_9MICC</name>
<dbReference type="PROSITE" id="PS00653">
    <property type="entry name" value="GLYCOSYL_HYDROL_F1_2"/>
    <property type="match status" value="1"/>
</dbReference>
<dbReference type="InterPro" id="IPR033132">
    <property type="entry name" value="GH_1_N_CS"/>
</dbReference>
<evidence type="ECO:0000256" key="6">
    <source>
        <dbReference type="ARBA" id="ARBA00023277"/>
    </source>
</evidence>
<evidence type="ECO:0000256" key="8">
    <source>
        <dbReference type="ARBA" id="ARBA00023326"/>
    </source>
</evidence>
<keyword evidence="11" id="KW-1185">Reference proteome</keyword>
<evidence type="ECO:0000256" key="1">
    <source>
        <dbReference type="ARBA" id="ARBA00000448"/>
    </source>
</evidence>
<evidence type="ECO:0000256" key="5">
    <source>
        <dbReference type="ARBA" id="ARBA00023001"/>
    </source>
</evidence>
<dbReference type="InterPro" id="IPR017853">
    <property type="entry name" value="GH"/>
</dbReference>
<dbReference type="InterPro" id="IPR017736">
    <property type="entry name" value="Glyco_hydro_1_beta-glucosidase"/>
</dbReference>
<evidence type="ECO:0000256" key="7">
    <source>
        <dbReference type="ARBA" id="ARBA00023295"/>
    </source>
</evidence>
<keyword evidence="4 9" id="KW-0378">Hydrolase</keyword>
<dbReference type="InterPro" id="IPR001360">
    <property type="entry name" value="Glyco_hydro_1"/>
</dbReference>
<comment type="similarity">
    <text evidence="2 9">Belongs to the glycosyl hydrolase 1 family.</text>
</comment>
<evidence type="ECO:0000313" key="11">
    <source>
        <dbReference type="Proteomes" id="UP001185069"/>
    </source>
</evidence>
<evidence type="ECO:0000256" key="4">
    <source>
        <dbReference type="ARBA" id="ARBA00022801"/>
    </source>
</evidence>
<sequence>MTDEAGFPRFHPDFIWGVSTSAYQIEGAVAEAGRGPSTWDDFCAMPGRVFDNQSGQVACDHYHRYREDLALMKQLGLDAYRFSFSWSRVLPDGVGQVNQEGLDFYDRLIDGLLEAGIAPAPTLFHWDTPSPLEAAGGWLNRDITDHFAAYAGLLAERFGDRVKQWITINEPVVLTLFGYGLGQHAPGRTLFFEALPAAHHQLLAHGKAVQVLRAAGASNIGIANNHAPVWSASEDPADRMAAAGYDALTNWLFADPILLGRYPNDEFAAAMPGPVAEDLAIIASPIDWYGINHYQPANIGAPGGAADPDASDGATLPAGLPFQLRAIEGYPKTDFGWSVVPEGLGEILRIFRKRYRTALPPVYITENGCAINDGRNAAGLVDDQRRVAYLAGYTAALAQAIDDGADVRGYFHWSLLDNFEWAVGYSQRFGLVHVDFDTLSRTPKASFDWYRRLIAASHGLPEGR</sequence>
<dbReference type="NCBIfam" id="TIGR03356">
    <property type="entry name" value="BGL"/>
    <property type="match status" value="1"/>
</dbReference>
<dbReference type="SUPFAM" id="SSF51445">
    <property type="entry name" value="(Trans)glycosidases"/>
    <property type="match status" value="1"/>
</dbReference>
<dbReference type="PANTHER" id="PTHR10353:SF36">
    <property type="entry name" value="LP05116P"/>
    <property type="match status" value="1"/>
</dbReference>
<protein>
    <recommendedName>
        <fullName evidence="3 9">Beta-glucosidase</fullName>
        <ecNumber evidence="3 9">3.2.1.21</ecNumber>
    </recommendedName>
</protein>
<dbReference type="PANTHER" id="PTHR10353">
    <property type="entry name" value="GLYCOSYL HYDROLASE"/>
    <property type="match status" value="1"/>
</dbReference>
<evidence type="ECO:0000256" key="3">
    <source>
        <dbReference type="ARBA" id="ARBA00012744"/>
    </source>
</evidence>
<gene>
    <name evidence="10" type="ORF">JOE69_002523</name>
</gene>
<keyword evidence="5" id="KW-0136">Cellulose degradation</keyword>
<dbReference type="Pfam" id="PF00232">
    <property type="entry name" value="Glyco_hydro_1"/>
    <property type="match status" value="1"/>
</dbReference>